<reference evidence="1" key="2">
    <citation type="submission" date="2016-05" db="EMBL/GenBank/DDBJ databases">
        <title>Comparative analysis highlights variable genome content of wheat rusts and divergence of the mating loci.</title>
        <authorList>
            <person name="Cuomo C.A."/>
            <person name="Bakkeren G."/>
            <person name="Szabo L."/>
            <person name="Khalil H."/>
            <person name="Joly D."/>
            <person name="Goldberg J."/>
            <person name="Young S."/>
            <person name="Zeng Q."/>
            <person name="Fellers J."/>
        </authorList>
    </citation>
    <scope>NUCLEOTIDE SEQUENCE [LARGE SCALE GENOMIC DNA]</scope>
    <source>
        <strain evidence="1">1-1 BBBD Race 1</strain>
    </source>
</reference>
<organism evidence="1">
    <name type="scientific">Puccinia triticina (isolate 1-1 / race 1 (BBBD))</name>
    <name type="common">Brown leaf rust fungus</name>
    <dbReference type="NCBI Taxonomy" id="630390"/>
    <lineage>
        <taxon>Eukaryota</taxon>
        <taxon>Fungi</taxon>
        <taxon>Dikarya</taxon>
        <taxon>Basidiomycota</taxon>
        <taxon>Pucciniomycotina</taxon>
        <taxon>Pucciniomycetes</taxon>
        <taxon>Pucciniales</taxon>
        <taxon>Pucciniaceae</taxon>
        <taxon>Puccinia</taxon>
    </lineage>
</organism>
<name>A0A180H227_PUCT1</name>
<sequence>MIPSTRLAETDARRKMAVEMTIADRLAKARLFAKTYGNMTAGIVEFIQFLVCSGRIAEQGGSQWWRGVNGLLILDLIDAEEALGSSTLTVASTSPAVQHWVNYSIYWQQTPIPNLFKAQRLWWKAHQTSLHYGIHAFPELLLLEPRIEINFITCVCVPNVDLTALLNIPTSLKLIKIYTIIAYPHHYPAKILAVLKALILAPAYYARIVGLPKNIGLDSTRWEI</sequence>
<dbReference type="OrthoDB" id="2496970at2759"/>
<protein>
    <submittedName>
        <fullName evidence="1 2">Uncharacterized protein</fullName>
    </submittedName>
</protein>
<dbReference type="Proteomes" id="UP000005240">
    <property type="component" value="Unassembled WGS sequence"/>
</dbReference>
<gene>
    <name evidence="1" type="ORF">PTTG_25584</name>
</gene>
<reference evidence="2 3" key="3">
    <citation type="journal article" date="2017" name="G3 (Bethesda)">
        <title>Comparative analysis highlights variable genome content of wheat rusts and divergence of the mating loci.</title>
        <authorList>
            <person name="Cuomo C.A."/>
            <person name="Bakkeren G."/>
            <person name="Khalil H.B."/>
            <person name="Panwar V."/>
            <person name="Joly D."/>
            <person name="Linning R."/>
            <person name="Sakthikumar S."/>
            <person name="Song X."/>
            <person name="Adiconis X."/>
            <person name="Fan L."/>
            <person name="Goldberg J.M."/>
            <person name="Levin J.Z."/>
            <person name="Young S."/>
            <person name="Zeng Q."/>
            <person name="Anikster Y."/>
            <person name="Bruce M."/>
            <person name="Wang M."/>
            <person name="Yin C."/>
            <person name="McCallum B."/>
            <person name="Szabo L.J."/>
            <person name="Hulbert S."/>
            <person name="Chen X."/>
            <person name="Fellers J.P."/>
        </authorList>
    </citation>
    <scope>NUCLEOTIDE SEQUENCE</scope>
    <source>
        <strain evidence="3">Isolate 1-1 / race 1 (BBBD)</strain>
        <strain evidence="2">isolate 1-1 / race 1 (BBBD)</strain>
    </source>
</reference>
<accession>A0A180H227</accession>
<proteinExistence type="predicted"/>
<evidence type="ECO:0000313" key="2">
    <source>
        <dbReference type="EnsemblFungi" id="PTTG_25584-t43_1-p1"/>
    </source>
</evidence>
<dbReference type="VEuPathDB" id="FungiDB:PTTG_25584"/>
<evidence type="ECO:0000313" key="3">
    <source>
        <dbReference type="Proteomes" id="UP000005240"/>
    </source>
</evidence>
<dbReference type="EnsemblFungi" id="PTTG_25584-t43_1">
    <property type="protein sequence ID" value="PTTG_25584-t43_1-p1"/>
    <property type="gene ID" value="PTTG_25584"/>
</dbReference>
<dbReference type="EMBL" id="ADAS02000006">
    <property type="protein sequence ID" value="OAV98542.1"/>
    <property type="molecule type" value="Genomic_DNA"/>
</dbReference>
<dbReference type="AlphaFoldDB" id="A0A180H227"/>
<reference evidence="2" key="4">
    <citation type="submission" date="2025-05" db="UniProtKB">
        <authorList>
            <consortium name="EnsemblFungi"/>
        </authorList>
    </citation>
    <scope>IDENTIFICATION</scope>
    <source>
        <strain evidence="2">isolate 1-1 / race 1 (BBBD)</strain>
    </source>
</reference>
<keyword evidence="3" id="KW-1185">Reference proteome</keyword>
<reference evidence="1" key="1">
    <citation type="submission" date="2009-11" db="EMBL/GenBank/DDBJ databases">
        <authorList>
            <consortium name="The Broad Institute Genome Sequencing Platform"/>
            <person name="Ward D."/>
            <person name="Feldgarden M."/>
            <person name="Earl A."/>
            <person name="Young S.K."/>
            <person name="Zeng Q."/>
            <person name="Koehrsen M."/>
            <person name="Alvarado L."/>
            <person name="Berlin A."/>
            <person name="Bochicchio J."/>
            <person name="Borenstein D."/>
            <person name="Chapman S.B."/>
            <person name="Chen Z."/>
            <person name="Engels R."/>
            <person name="Freedman E."/>
            <person name="Gellesch M."/>
            <person name="Goldberg J."/>
            <person name="Griggs A."/>
            <person name="Gujja S."/>
            <person name="Heilman E."/>
            <person name="Heiman D."/>
            <person name="Hepburn T."/>
            <person name="Howarth C."/>
            <person name="Jen D."/>
            <person name="Larson L."/>
            <person name="Lewis B."/>
            <person name="Mehta T."/>
            <person name="Park D."/>
            <person name="Pearson M."/>
            <person name="Roberts A."/>
            <person name="Saif S."/>
            <person name="Shea T."/>
            <person name="Shenoy N."/>
            <person name="Sisk P."/>
            <person name="Stolte C."/>
            <person name="Sykes S."/>
            <person name="Thomson T."/>
            <person name="Walk T."/>
            <person name="White J."/>
            <person name="Yandava C."/>
            <person name="Izard J."/>
            <person name="Baranova O.V."/>
            <person name="Blanton J.M."/>
            <person name="Tanner A.C."/>
            <person name="Dewhirst F.E."/>
            <person name="Haas B."/>
            <person name="Nusbaum C."/>
            <person name="Birren B."/>
        </authorList>
    </citation>
    <scope>NUCLEOTIDE SEQUENCE [LARGE SCALE GENOMIC DNA]</scope>
    <source>
        <strain evidence="1">1-1 BBBD Race 1</strain>
    </source>
</reference>
<evidence type="ECO:0000313" key="1">
    <source>
        <dbReference type="EMBL" id="OAV98542.1"/>
    </source>
</evidence>